<name>U2MB87_9FIRM</name>
<keyword evidence="6" id="KW-0804">Transcription</keyword>
<dbReference type="GO" id="GO:0016987">
    <property type="term" value="F:sigma factor activity"/>
    <property type="evidence" value="ECO:0007669"/>
    <property type="project" value="UniProtKB-KW"/>
</dbReference>
<dbReference type="HOGENOM" id="CLU_090333_0_0_9"/>
<dbReference type="InterPro" id="IPR039425">
    <property type="entry name" value="RNA_pol_sigma-70-like"/>
</dbReference>
<dbReference type="InterPro" id="IPR036388">
    <property type="entry name" value="WH-like_DNA-bd_sf"/>
</dbReference>
<dbReference type="InterPro" id="IPR016032">
    <property type="entry name" value="Sig_transdc_resp-reg_C-effctor"/>
</dbReference>
<dbReference type="Pfam" id="PF04542">
    <property type="entry name" value="Sigma70_r2"/>
    <property type="match status" value="1"/>
</dbReference>
<dbReference type="InterPro" id="IPR000792">
    <property type="entry name" value="Tscrpt_reg_LuxR_C"/>
</dbReference>
<dbReference type="SUPFAM" id="SSF46894">
    <property type="entry name" value="C-terminal effector domain of the bipartite response regulators"/>
    <property type="match status" value="1"/>
</dbReference>
<evidence type="ECO:0000256" key="2">
    <source>
        <dbReference type="ARBA" id="ARBA00021245"/>
    </source>
</evidence>
<dbReference type="Gene3D" id="1.10.1740.10">
    <property type="match status" value="1"/>
</dbReference>
<keyword evidence="4" id="KW-0731">Sigma factor</keyword>
<dbReference type="SMART" id="SM00421">
    <property type="entry name" value="HTH_LUXR"/>
    <property type="match status" value="1"/>
</dbReference>
<comment type="caution">
    <text evidence="9">The sequence shown here is derived from an EMBL/GenBank/DDBJ whole genome shotgun (WGS) entry which is preliminary data.</text>
</comment>
<evidence type="ECO:0000313" key="10">
    <source>
        <dbReference type="Proteomes" id="UP000016662"/>
    </source>
</evidence>
<organism evidence="9 10">
    <name type="scientific">Ruminococcus callidus ATCC 27760</name>
    <dbReference type="NCBI Taxonomy" id="411473"/>
    <lineage>
        <taxon>Bacteria</taxon>
        <taxon>Bacillati</taxon>
        <taxon>Bacillota</taxon>
        <taxon>Clostridia</taxon>
        <taxon>Eubacteriales</taxon>
        <taxon>Oscillospiraceae</taxon>
        <taxon>Ruminococcus</taxon>
    </lineage>
</organism>
<reference evidence="9 10" key="1">
    <citation type="submission" date="2013-07" db="EMBL/GenBank/DDBJ databases">
        <authorList>
            <person name="Weinstock G."/>
            <person name="Sodergren E."/>
            <person name="Wylie T."/>
            <person name="Fulton L."/>
            <person name="Fulton R."/>
            <person name="Fronick C."/>
            <person name="O'Laughlin M."/>
            <person name="Godfrey J."/>
            <person name="Miner T."/>
            <person name="Herter B."/>
            <person name="Appelbaum E."/>
            <person name="Cordes M."/>
            <person name="Lek S."/>
            <person name="Wollam A."/>
            <person name="Pepin K.H."/>
            <person name="Palsikar V.B."/>
            <person name="Mitreva M."/>
            <person name="Wilson R.K."/>
        </authorList>
    </citation>
    <scope>NUCLEOTIDE SEQUENCE [LARGE SCALE GENOMIC DNA]</scope>
    <source>
        <strain evidence="9 10">ATCC 27760</strain>
    </source>
</reference>
<dbReference type="InterPro" id="IPR014284">
    <property type="entry name" value="RNA_pol_sigma-70_dom"/>
</dbReference>
<dbReference type="AlphaFoldDB" id="U2MB87"/>
<dbReference type="InterPro" id="IPR013249">
    <property type="entry name" value="RNA_pol_sigma70_r4_t2"/>
</dbReference>
<dbReference type="PATRIC" id="fig|411473.3.peg.903"/>
<dbReference type="NCBIfam" id="TIGR02937">
    <property type="entry name" value="sigma70-ECF"/>
    <property type="match status" value="1"/>
</dbReference>
<gene>
    <name evidence="9" type="ORF">RUMCAL_01100</name>
</gene>
<dbReference type="GO" id="GO:0003677">
    <property type="term" value="F:DNA binding"/>
    <property type="evidence" value="ECO:0007669"/>
    <property type="project" value="UniProtKB-KW"/>
</dbReference>
<dbReference type="STRING" id="411473.RUMCAL_01100"/>
<evidence type="ECO:0000256" key="4">
    <source>
        <dbReference type="ARBA" id="ARBA00023082"/>
    </source>
</evidence>
<evidence type="ECO:0000256" key="5">
    <source>
        <dbReference type="ARBA" id="ARBA00023125"/>
    </source>
</evidence>
<evidence type="ECO:0000256" key="1">
    <source>
        <dbReference type="ARBA" id="ARBA00007788"/>
    </source>
</evidence>
<protein>
    <recommendedName>
        <fullName evidence="2">RNA polymerase sigma factor SigS</fullName>
    </recommendedName>
</protein>
<keyword evidence="3" id="KW-0805">Transcription regulation</keyword>
<evidence type="ECO:0000256" key="6">
    <source>
        <dbReference type="ARBA" id="ARBA00023163"/>
    </source>
</evidence>
<sequence>MIGECVLKPVPFEQLPDQELVLLARNDRGAMESLVKRYTGAVWHQVRQFQGISEPEDLAQEGFLGLISAVCRYDFMRGVPFSAYAGKCITNSIVSALRHCRNLPLPVGASDMPPLSQVQDTALPPDSVVQSRSQAAEMFCAMVNRLSRREYQVCMLIYGGASYAQAAEQLGISVKSVDNALQRARRKLHSEGVLQ</sequence>
<comment type="function">
    <text evidence="7">Sigma factors are initiation factors that promote the attachment of RNA polymerase to specific initiation sites and are then released. Sigma-S contributes to the protection against external stress, thus playing a role in cellular fitness and survival.</text>
</comment>
<dbReference type="Gene3D" id="1.10.10.10">
    <property type="entry name" value="Winged helix-like DNA-binding domain superfamily/Winged helix DNA-binding domain"/>
    <property type="match status" value="1"/>
</dbReference>
<accession>U2MB87</accession>
<dbReference type="Proteomes" id="UP000016662">
    <property type="component" value="Unassembled WGS sequence"/>
</dbReference>
<keyword evidence="5" id="KW-0238">DNA-binding</keyword>
<proteinExistence type="inferred from homology"/>
<evidence type="ECO:0000313" key="9">
    <source>
        <dbReference type="EMBL" id="ERJ96533.1"/>
    </source>
</evidence>
<dbReference type="eggNOG" id="COG1595">
    <property type="taxonomic scope" value="Bacteria"/>
</dbReference>
<dbReference type="PANTHER" id="PTHR43133:SF8">
    <property type="entry name" value="RNA POLYMERASE SIGMA FACTOR HI_1459-RELATED"/>
    <property type="match status" value="1"/>
</dbReference>
<dbReference type="Pfam" id="PF08281">
    <property type="entry name" value="Sigma70_r4_2"/>
    <property type="match status" value="1"/>
</dbReference>
<comment type="similarity">
    <text evidence="1">Belongs to the sigma-70 factor family.</text>
</comment>
<evidence type="ECO:0000256" key="7">
    <source>
        <dbReference type="ARBA" id="ARBA00024701"/>
    </source>
</evidence>
<evidence type="ECO:0000256" key="3">
    <source>
        <dbReference type="ARBA" id="ARBA00023015"/>
    </source>
</evidence>
<dbReference type="SUPFAM" id="SSF88946">
    <property type="entry name" value="Sigma2 domain of RNA polymerase sigma factors"/>
    <property type="match status" value="1"/>
</dbReference>
<dbReference type="InterPro" id="IPR007627">
    <property type="entry name" value="RNA_pol_sigma70_r2"/>
</dbReference>
<dbReference type="PANTHER" id="PTHR43133">
    <property type="entry name" value="RNA POLYMERASE ECF-TYPE SIGMA FACTO"/>
    <property type="match status" value="1"/>
</dbReference>
<dbReference type="EMBL" id="AWVF01000129">
    <property type="protein sequence ID" value="ERJ96533.1"/>
    <property type="molecule type" value="Genomic_DNA"/>
</dbReference>
<evidence type="ECO:0000259" key="8">
    <source>
        <dbReference type="SMART" id="SM00421"/>
    </source>
</evidence>
<keyword evidence="10" id="KW-1185">Reference proteome</keyword>
<dbReference type="GO" id="GO:0006352">
    <property type="term" value="P:DNA-templated transcription initiation"/>
    <property type="evidence" value="ECO:0007669"/>
    <property type="project" value="InterPro"/>
</dbReference>
<feature type="domain" description="HTH luxR-type" evidence="8">
    <location>
        <begin position="143"/>
        <end position="195"/>
    </location>
</feature>
<dbReference type="InterPro" id="IPR013325">
    <property type="entry name" value="RNA_pol_sigma_r2"/>
</dbReference>